<protein>
    <submittedName>
        <fullName evidence="2">Uncharacterized protein</fullName>
    </submittedName>
</protein>
<dbReference type="AlphaFoldDB" id="A0AAV2IUL5"/>
<feature type="compositionally biased region" description="Basic and acidic residues" evidence="1">
    <location>
        <begin position="37"/>
        <end position="48"/>
    </location>
</feature>
<sequence>MQKSQPGAEKTKLLLPPPIPTSCHPSLCSPLQTQMPSREEESKETQGERRRKAMGRKRGMSAKGRAQERAVSGEGAQLMMKQERMGGVRYAVLSAA</sequence>
<proteinExistence type="predicted"/>
<name>A0AAV2IUL5_KNICA</name>
<reference evidence="2 3" key="1">
    <citation type="submission" date="2024-04" db="EMBL/GenBank/DDBJ databases">
        <authorList>
            <person name="Waldvogel A.-M."/>
            <person name="Schoenle A."/>
        </authorList>
    </citation>
    <scope>NUCLEOTIDE SEQUENCE [LARGE SCALE GENOMIC DNA]</scope>
</reference>
<organism evidence="2 3">
    <name type="scientific">Knipowitschia caucasica</name>
    <name type="common">Caucasian dwarf goby</name>
    <name type="synonym">Pomatoschistus caucasicus</name>
    <dbReference type="NCBI Taxonomy" id="637954"/>
    <lineage>
        <taxon>Eukaryota</taxon>
        <taxon>Metazoa</taxon>
        <taxon>Chordata</taxon>
        <taxon>Craniata</taxon>
        <taxon>Vertebrata</taxon>
        <taxon>Euteleostomi</taxon>
        <taxon>Actinopterygii</taxon>
        <taxon>Neopterygii</taxon>
        <taxon>Teleostei</taxon>
        <taxon>Neoteleostei</taxon>
        <taxon>Acanthomorphata</taxon>
        <taxon>Gobiaria</taxon>
        <taxon>Gobiiformes</taxon>
        <taxon>Gobioidei</taxon>
        <taxon>Gobiidae</taxon>
        <taxon>Gobiinae</taxon>
        <taxon>Knipowitschia</taxon>
    </lineage>
</organism>
<feature type="region of interest" description="Disordered" evidence="1">
    <location>
        <begin position="1"/>
        <end position="78"/>
    </location>
</feature>
<accession>A0AAV2IUL5</accession>
<keyword evidence="3" id="KW-1185">Reference proteome</keyword>
<gene>
    <name evidence="2" type="ORF">KC01_LOCUS1460</name>
</gene>
<dbReference type="Proteomes" id="UP001497482">
    <property type="component" value="Chromosome 1"/>
</dbReference>
<evidence type="ECO:0000313" key="3">
    <source>
        <dbReference type="Proteomes" id="UP001497482"/>
    </source>
</evidence>
<dbReference type="EMBL" id="OZ035823">
    <property type="protein sequence ID" value="CAL1568936.1"/>
    <property type="molecule type" value="Genomic_DNA"/>
</dbReference>
<evidence type="ECO:0000313" key="2">
    <source>
        <dbReference type="EMBL" id="CAL1568936.1"/>
    </source>
</evidence>
<feature type="compositionally biased region" description="Basic residues" evidence="1">
    <location>
        <begin position="49"/>
        <end position="60"/>
    </location>
</feature>
<evidence type="ECO:0000256" key="1">
    <source>
        <dbReference type="SAM" id="MobiDB-lite"/>
    </source>
</evidence>